<dbReference type="CDD" id="cd00085">
    <property type="entry name" value="HNHc"/>
    <property type="match status" value="1"/>
</dbReference>
<evidence type="ECO:0000313" key="2">
    <source>
        <dbReference type="EMBL" id="CAB4191093.1"/>
    </source>
</evidence>
<dbReference type="EMBL" id="LR797168">
    <property type="protein sequence ID" value="CAB4191093.1"/>
    <property type="molecule type" value="Genomic_DNA"/>
</dbReference>
<accession>A0A6J5R2T9</accession>
<dbReference type="InterPro" id="IPR003615">
    <property type="entry name" value="HNH_nuc"/>
</dbReference>
<dbReference type="InterPro" id="IPR002711">
    <property type="entry name" value="HNH"/>
</dbReference>
<dbReference type="GO" id="GO:0004519">
    <property type="term" value="F:endonuclease activity"/>
    <property type="evidence" value="ECO:0007669"/>
    <property type="project" value="InterPro"/>
</dbReference>
<reference evidence="2" key="1">
    <citation type="submission" date="2020-05" db="EMBL/GenBank/DDBJ databases">
        <authorList>
            <person name="Chiriac C."/>
            <person name="Salcher M."/>
            <person name="Ghai R."/>
            <person name="Kavagutti S V."/>
        </authorList>
    </citation>
    <scope>NUCLEOTIDE SEQUENCE</scope>
</reference>
<dbReference type="Pfam" id="PF01844">
    <property type="entry name" value="HNH"/>
    <property type="match status" value="1"/>
</dbReference>
<organism evidence="2">
    <name type="scientific">uncultured Caudovirales phage</name>
    <dbReference type="NCBI Taxonomy" id="2100421"/>
    <lineage>
        <taxon>Viruses</taxon>
        <taxon>Duplodnaviria</taxon>
        <taxon>Heunggongvirae</taxon>
        <taxon>Uroviricota</taxon>
        <taxon>Caudoviricetes</taxon>
        <taxon>Peduoviridae</taxon>
        <taxon>Maltschvirus</taxon>
        <taxon>Maltschvirus maltsch</taxon>
    </lineage>
</organism>
<feature type="domain" description="HNH nuclease" evidence="1">
    <location>
        <begin position="30"/>
        <end position="82"/>
    </location>
</feature>
<dbReference type="SMART" id="SM00507">
    <property type="entry name" value="HNHc"/>
    <property type="match status" value="1"/>
</dbReference>
<evidence type="ECO:0000259" key="1">
    <source>
        <dbReference type="SMART" id="SM00507"/>
    </source>
</evidence>
<gene>
    <name evidence="2" type="ORF">UFOVP1212_8</name>
</gene>
<proteinExistence type="predicted"/>
<dbReference type="GO" id="GO:0008270">
    <property type="term" value="F:zinc ion binding"/>
    <property type="evidence" value="ECO:0007669"/>
    <property type="project" value="InterPro"/>
</dbReference>
<protein>
    <submittedName>
        <fullName evidence="2">HNHc domain containing protein</fullName>
    </submittedName>
</protein>
<name>A0A6J5R2T9_9CAUD</name>
<sequence>MIPKCNCGRNADIKGISSWGKTMYRTGCITCRRQARKAKKGYCERCRTVPTDKKLLDVDHIDNNKANNEPQNLQTLCKPCHRIKTIENGDYKRK</sequence>
<dbReference type="SUPFAM" id="SSF54060">
    <property type="entry name" value="His-Me finger endonucleases"/>
    <property type="match status" value="1"/>
</dbReference>
<dbReference type="GO" id="GO:0003676">
    <property type="term" value="F:nucleic acid binding"/>
    <property type="evidence" value="ECO:0007669"/>
    <property type="project" value="InterPro"/>
</dbReference>
<dbReference type="InterPro" id="IPR044925">
    <property type="entry name" value="His-Me_finger_sf"/>
</dbReference>
<dbReference type="Gene3D" id="1.10.30.50">
    <property type="match status" value="1"/>
</dbReference>